<evidence type="ECO:0008006" key="3">
    <source>
        <dbReference type="Google" id="ProtNLM"/>
    </source>
</evidence>
<reference evidence="1 2" key="1">
    <citation type="journal article" date="2015" name="Proc. Natl. Acad. Sci. U.S.A.">
        <title>The resurrection genome of Boea hygrometrica: A blueprint for survival of dehydration.</title>
        <authorList>
            <person name="Xiao L."/>
            <person name="Yang G."/>
            <person name="Zhang L."/>
            <person name="Yang X."/>
            <person name="Zhao S."/>
            <person name="Ji Z."/>
            <person name="Zhou Q."/>
            <person name="Hu M."/>
            <person name="Wang Y."/>
            <person name="Chen M."/>
            <person name="Xu Y."/>
            <person name="Jin H."/>
            <person name="Xiao X."/>
            <person name="Hu G."/>
            <person name="Bao F."/>
            <person name="Hu Y."/>
            <person name="Wan P."/>
            <person name="Li L."/>
            <person name="Deng X."/>
            <person name="Kuang T."/>
            <person name="Xiang C."/>
            <person name="Zhu J.K."/>
            <person name="Oliver M.J."/>
            <person name="He Y."/>
        </authorList>
    </citation>
    <scope>NUCLEOTIDE SEQUENCE [LARGE SCALE GENOMIC DNA]</scope>
    <source>
        <strain evidence="2">cv. XS01</strain>
    </source>
</reference>
<evidence type="ECO:0000313" key="1">
    <source>
        <dbReference type="EMBL" id="KZV19843.1"/>
    </source>
</evidence>
<dbReference type="EMBL" id="KV016276">
    <property type="protein sequence ID" value="KZV19843.1"/>
    <property type="molecule type" value="Genomic_DNA"/>
</dbReference>
<gene>
    <name evidence="1" type="ORF">F511_22855</name>
</gene>
<sequence length="322" mass="35650">MTGFLGFPSVLYEQELEQFFDTASVRENEIICSVQGKFVGISEEVFAGAFELSIEGLTDVADVPNDLAGSFDAVTHERFLLMTTIHFGLKINWSKILFDIIKEMVTKYSKQAKGFAAQICVLLKGATNMTLGEAKTFPPLKILTVKTFGTYVSKNKNIANHEDESVEPVAKKAATKRRPAPAVVVQNPEPISVVSAAIPRAQRRRAPKRKLMLQEGSDDEIVDNIVHQVIADTAEIETREPYSEETIVIETAGKDLVEMESEPLRKVLEHTENYTSDEESMSIDDLLMQIPDNMMLPSVIAAEPTRIKFGLGIEIKGVNDGD</sequence>
<accession>A0A2Z7ADQ1</accession>
<proteinExistence type="predicted"/>
<name>A0A2Z7ADQ1_9LAMI</name>
<keyword evidence="2" id="KW-1185">Reference proteome</keyword>
<organism evidence="1 2">
    <name type="scientific">Dorcoceras hygrometricum</name>
    <dbReference type="NCBI Taxonomy" id="472368"/>
    <lineage>
        <taxon>Eukaryota</taxon>
        <taxon>Viridiplantae</taxon>
        <taxon>Streptophyta</taxon>
        <taxon>Embryophyta</taxon>
        <taxon>Tracheophyta</taxon>
        <taxon>Spermatophyta</taxon>
        <taxon>Magnoliopsida</taxon>
        <taxon>eudicotyledons</taxon>
        <taxon>Gunneridae</taxon>
        <taxon>Pentapetalae</taxon>
        <taxon>asterids</taxon>
        <taxon>lamiids</taxon>
        <taxon>Lamiales</taxon>
        <taxon>Gesneriaceae</taxon>
        <taxon>Didymocarpoideae</taxon>
        <taxon>Trichosporeae</taxon>
        <taxon>Loxocarpinae</taxon>
        <taxon>Dorcoceras</taxon>
    </lineage>
</organism>
<protein>
    <recommendedName>
        <fullName evidence="3">Splicing factor 3B subunit 1-like</fullName>
    </recommendedName>
</protein>
<dbReference type="AlphaFoldDB" id="A0A2Z7ADQ1"/>
<evidence type="ECO:0000313" key="2">
    <source>
        <dbReference type="Proteomes" id="UP000250235"/>
    </source>
</evidence>
<dbReference type="Proteomes" id="UP000250235">
    <property type="component" value="Unassembled WGS sequence"/>
</dbReference>